<evidence type="ECO:0000313" key="1">
    <source>
        <dbReference type="EMBL" id="GMN34347.1"/>
    </source>
</evidence>
<comment type="caution">
    <text evidence="1">The sequence shown here is derived from an EMBL/GenBank/DDBJ whole genome shotgun (WGS) entry which is preliminary data.</text>
</comment>
<dbReference type="AlphaFoldDB" id="A0AA88CY91"/>
<accession>A0AA88CY91</accession>
<protein>
    <submittedName>
        <fullName evidence="1">Uncharacterized protein</fullName>
    </submittedName>
</protein>
<keyword evidence="2" id="KW-1185">Reference proteome</keyword>
<name>A0AA88CY91_FICCA</name>
<evidence type="ECO:0000313" key="2">
    <source>
        <dbReference type="Proteomes" id="UP001187192"/>
    </source>
</evidence>
<organism evidence="1 2">
    <name type="scientific">Ficus carica</name>
    <name type="common">Common fig</name>
    <dbReference type="NCBI Taxonomy" id="3494"/>
    <lineage>
        <taxon>Eukaryota</taxon>
        <taxon>Viridiplantae</taxon>
        <taxon>Streptophyta</taxon>
        <taxon>Embryophyta</taxon>
        <taxon>Tracheophyta</taxon>
        <taxon>Spermatophyta</taxon>
        <taxon>Magnoliopsida</taxon>
        <taxon>eudicotyledons</taxon>
        <taxon>Gunneridae</taxon>
        <taxon>Pentapetalae</taxon>
        <taxon>rosids</taxon>
        <taxon>fabids</taxon>
        <taxon>Rosales</taxon>
        <taxon>Moraceae</taxon>
        <taxon>Ficeae</taxon>
        <taxon>Ficus</taxon>
    </lineage>
</organism>
<dbReference type="EMBL" id="BTGU01000004">
    <property type="protein sequence ID" value="GMN34347.1"/>
    <property type="molecule type" value="Genomic_DNA"/>
</dbReference>
<gene>
    <name evidence="1" type="ORF">TIFTF001_004633</name>
</gene>
<proteinExistence type="predicted"/>
<sequence length="69" mass="7792">MANVLTMVLDGLEMFVLTIWGLQKRRFSSAFNLLSYAVESMTTSLVLYLSTTNDHRGLVFSSPLLYIQS</sequence>
<reference evidence="1" key="1">
    <citation type="submission" date="2023-07" db="EMBL/GenBank/DDBJ databases">
        <title>draft genome sequence of fig (Ficus carica).</title>
        <authorList>
            <person name="Takahashi T."/>
            <person name="Nishimura K."/>
        </authorList>
    </citation>
    <scope>NUCLEOTIDE SEQUENCE</scope>
</reference>
<dbReference type="Proteomes" id="UP001187192">
    <property type="component" value="Unassembled WGS sequence"/>
</dbReference>